<reference evidence="2 3" key="1">
    <citation type="submission" date="2020-06" db="EMBL/GenBank/DDBJ databases">
        <authorList>
            <person name="Qiu C."/>
            <person name="Liu Z."/>
        </authorList>
    </citation>
    <scope>NUCLEOTIDE SEQUENCE [LARGE SCALE GENOMIC DNA]</scope>
    <source>
        <strain evidence="2 3">EM 1</strain>
    </source>
</reference>
<evidence type="ECO:0000313" key="2">
    <source>
        <dbReference type="EMBL" id="NVO79424.1"/>
    </source>
</evidence>
<dbReference type="AlphaFoldDB" id="A0A850QST4"/>
<dbReference type="RefSeq" id="WP_176805097.1">
    <property type="nucleotide sequence ID" value="NZ_JABXYJ010000014.1"/>
</dbReference>
<keyword evidence="3" id="KW-1185">Reference proteome</keyword>
<evidence type="ECO:0000256" key="1">
    <source>
        <dbReference type="SAM" id="SignalP"/>
    </source>
</evidence>
<organism evidence="2 3">
    <name type="scientific">Undibacterium oligocarboniphilum</name>
    <dbReference type="NCBI Taxonomy" id="666702"/>
    <lineage>
        <taxon>Bacteria</taxon>
        <taxon>Pseudomonadati</taxon>
        <taxon>Pseudomonadota</taxon>
        <taxon>Betaproteobacteria</taxon>
        <taxon>Burkholderiales</taxon>
        <taxon>Oxalobacteraceae</taxon>
        <taxon>Undibacterium</taxon>
    </lineage>
</organism>
<dbReference type="EMBL" id="JABXYJ010000014">
    <property type="protein sequence ID" value="NVO79424.1"/>
    <property type="molecule type" value="Genomic_DNA"/>
</dbReference>
<comment type="caution">
    <text evidence="2">The sequence shown here is derived from an EMBL/GenBank/DDBJ whole genome shotgun (WGS) entry which is preliminary data.</text>
</comment>
<protein>
    <recommendedName>
        <fullName evidence="4">Lipoprotein</fullName>
    </recommendedName>
</protein>
<feature type="signal peptide" evidence="1">
    <location>
        <begin position="1"/>
        <end position="21"/>
    </location>
</feature>
<accession>A0A850QST4</accession>
<sequence length="112" mass="12592">MNKLLIPLLLCLALLTTQAVACKLTASEVVNNMQAQSLTTFKVEVSTDFCIDARKFQNWSIADTQHWHTKVTARDQNQNAVEYRIVPQVKGWTTSVILIGHDGKTYEILLTS</sequence>
<dbReference type="Proteomes" id="UP000588051">
    <property type="component" value="Unassembled WGS sequence"/>
</dbReference>
<evidence type="ECO:0000313" key="3">
    <source>
        <dbReference type="Proteomes" id="UP000588051"/>
    </source>
</evidence>
<gene>
    <name evidence="2" type="ORF">HV832_16515</name>
</gene>
<proteinExistence type="predicted"/>
<keyword evidence="1" id="KW-0732">Signal</keyword>
<evidence type="ECO:0008006" key="4">
    <source>
        <dbReference type="Google" id="ProtNLM"/>
    </source>
</evidence>
<feature type="chain" id="PRO_5033013072" description="Lipoprotein" evidence="1">
    <location>
        <begin position="22"/>
        <end position="112"/>
    </location>
</feature>
<name>A0A850QST4_9BURK</name>